<dbReference type="InterPro" id="IPR017850">
    <property type="entry name" value="Alkaline_phosphatase_core_sf"/>
</dbReference>
<comment type="cofactor">
    <cofactor evidence="1">
        <name>Ca(2+)</name>
        <dbReference type="ChEBI" id="CHEBI:29108"/>
    </cofactor>
</comment>
<evidence type="ECO:0000256" key="1">
    <source>
        <dbReference type="ARBA" id="ARBA00001913"/>
    </source>
</evidence>
<dbReference type="Pfam" id="PF00884">
    <property type="entry name" value="Sulfatase"/>
    <property type="match status" value="1"/>
</dbReference>
<dbReference type="GO" id="GO:0004065">
    <property type="term" value="F:arylsulfatase activity"/>
    <property type="evidence" value="ECO:0007669"/>
    <property type="project" value="TreeGrafter"/>
</dbReference>
<gene>
    <name evidence="8" type="ORF">SAMN05421797_11023</name>
</gene>
<dbReference type="GO" id="GO:0046872">
    <property type="term" value="F:metal ion binding"/>
    <property type="evidence" value="ECO:0007669"/>
    <property type="project" value="UniProtKB-KW"/>
</dbReference>
<keyword evidence="4" id="KW-0732">Signal</keyword>
<accession>A0A1N6ZYR9</accession>
<keyword evidence="6" id="KW-0106">Calcium</keyword>
<dbReference type="InterPro" id="IPR050738">
    <property type="entry name" value="Sulfatase"/>
</dbReference>
<keyword evidence="9" id="KW-1185">Reference proteome</keyword>
<evidence type="ECO:0000256" key="6">
    <source>
        <dbReference type="ARBA" id="ARBA00022837"/>
    </source>
</evidence>
<feature type="domain" description="Sulfatase N-terminal" evidence="7">
    <location>
        <begin position="32"/>
        <end position="399"/>
    </location>
</feature>
<dbReference type="PANTHER" id="PTHR42693">
    <property type="entry name" value="ARYLSULFATASE FAMILY MEMBER"/>
    <property type="match status" value="1"/>
</dbReference>
<dbReference type="InterPro" id="IPR000917">
    <property type="entry name" value="Sulfatase_N"/>
</dbReference>
<dbReference type="Gene3D" id="3.40.720.10">
    <property type="entry name" value="Alkaline Phosphatase, subunit A"/>
    <property type="match status" value="1"/>
</dbReference>
<dbReference type="PANTHER" id="PTHR42693:SF42">
    <property type="entry name" value="ARYLSULFATASE G"/>
    <property type="match status" value="1"/>
</dbReference>
<dbReference type="AlphaFoldDB" id="A0A1N6ZYR9"/>
<organism evidence="8 9">
    <name type="scientific">Maribacter ulvicola</name>
    <dbReference type="NCBI Taxonomy" id="228959"/>
    <lineage>
        <taxon>Bacteria</taxon>
        <taxon>Pseudomonadati</taxon>
        <taxon>Bacteroidota</taxon>
        <taxon>Flavobacteriia</taxon>
        <taxon>Flavobacteriales</taxon>
        <taxon>Flavobacteriaceae</taxon>
        <taxon>Maribacter</taxon>
    </lineage>
</organism>
<evidence type="ECO:0000313" key="8">
    <source>
        <dbReference type="EMBL" id="SIR31903.1"/>
    </source>
</evidence>
<evidence type="ECO:0000256" key="5">
    <source>
        <dbReference type="ARBA" id="ARBA00022801"/>
    </source>
</evidence>
<evidence type="ECO:0000259" key="7">
    <source>
        <dbReference type="Pfam" id="PF00884"/>
    </source>
</evidence>
<dbReference type="EMBL" id="FTMA01000010">
    <property type="protein sequence ID" value="SIR31903.1"/>
    <property type="molecule type" value="Genomic_DNA"/>
</dbReference>
<comment type="similarity">
    <text evidence="2">Belongs to the sulfatase family.</text>
</comment>
<dbReference type="Proteomes" id="UP000186953">
    <property type="component" value="Unassembled WGS sequence"/>
</dbReference>
<evidence type="ECO:0000256" key="3">
    <source>
        <dbReference type="ARBA" id="ARBA00022723"/>
    </source>
</evidence>
<dbReference type="STRING" id="228959.SAMN05421797_11023"/>
<dbReference type="RefSeq" id="WP_076550847.1">
    <property type="nucleotide sequence ID" value="NZ_FTMA01000010.1"/>
</dbReference>
<evidence type="ECO:0000313" key="9">
    <source>
        <dbReference type="Proteomes" id="UP000186953"/>
    </source>
</evidence>
<dbReference type="OrthoDB" id="9762324at2"/>
<keyword evidence="5" id="KW-0378">Hydrolase</keyword>
<reference evidence="9" key="1">
    <citation type="submission" date="2017-01" db="EMBL/GenBank/DDBJ databases">
        <authorList>
            <person name="Varghese N."/>
            <person name="Submissions S."/>
        </authorList>
    </citation>
    <scope>NUCLEOTIDE SEQUENCE [LARGE SCALE GENOMIC DNA]</scope>
    <source>
        <strain evidence="9">DSM 15366</strain>
    </source>
</reference>
<dbReference type="CDD" id="cd16155">
    <property type="entry name" value="sulfatase_like"/>
    <property type="match status" value="1"/>
</dbReference>
<dbReference type="PROSITE" id="PS51257">
    <property type="entry name" value="PROKAR_LIPOPROTEIN"/>
    <property type="match status" value="1"/>
</dbReference>
<proteinExistence type="inferred from homology"/>
<dbReference type="SUPFAM" id="SSF53649">
    <property type="entry name" value="Alkaline phosphatase-like"/>
    <property type="match status" value="1"/>
</dbReference>
<evidence type="ECO:0000256" key="4">
    <source>
        <dbReference type="ARBA" id="ARBA00022729"/>
    </source>
</evidence>
<evidence type="ECO:0000256" key="2">
    <source>
        <dbReference type="ARBA" id="ARBA00008779"/>
    </source>
</evidence>
<sequence>MNCFKKLASIFFLVLFTLACQEKPKNKKEKDPNIMFLFADDYTYEAIHALGNNVIETPNLDRLVNQGTTFTHAYNMGGWNGAICVASRSMIISGKYLWNAHNTVPKWKEKDSLAMSNTWGQLMESEGYNTYMTGKWHVEAPAKEVFGTAKNIKPGMPNDMGDQNNSKEMFEAYKAGKEMRAKNTSAYYRPIDENDTLWNPASSKFKGFWEGGKHWSEVVRDDALEFLDDATQKENPFFMYLAFNAPHDPRQSPQEYLDKYNINDIVLPENWLPEYPYADGMNSGFHMRDERLAPYPRTPFAIKTHLKEYYAIITHLDEQIGKILDALEASGEMENTYIFFTGDHGLSVGHHGLLGKQSMYDHSIRVPLMIVGPDIPKGKRVATEVYLQDIMATSLALTKMEKPDHVEFNSLLPLAKGETTQGHLQDGVYGAFEKESQRMIRKDGYKLIVYPKIDKILMFNMKEDPMEIFDLAKDPKNIKKVKGLFSDLMSLQKKMNDPLDLNRLYNSL</sequence>
<name>A0A1N6ZYR9_9FLAO</name>
<keyword evidence="3" id="KW-0479">Metal-binding</keyword>
<protein>
    <submittedName>
        <fullName evidence="8">Arylsulfatase A</fullName>
    </submittedName>
</protein>